<evidence type="ECO:0000256" key="1">
    <source>
        <dbReference type="ARBA" id="ARBA00000012"/>
    </source>
</evidence>
<accession>A0A2A2I5F1</accession>
<dbReference type="PANTHER" id="PTHR20941">
    <property type="entry name" value="FOLATE SYNTHESIS PROTEINS"/>
    <property type="match status" value="1"/>
</dbReference>
<evidence type="ECO:0000256" key="7">
    <source>
        <dbReference type="ARBA" id="ARBA00022679"/>
    </source>
</evidence>
<dbReference type="RefSeq" id="WP_095610145.1">
    <property type="nucleotide sequence ID" value="NZ_NMPM01000014.1"/>
</dbReference>
<dbReference type="GO" id="GO:0046656">
    <property type="term" value="P:folic acid biosynthetic process"/>
    <property type="evidence" value="ECO:0007669"/>
    <property type="project" value="UniProtKB-KW"/>
</dbReference>
<dbReference type="PANTHER" id="PTHR20941:SF1">
    <property type="entry name" value="FOLIC ACID SYNTHESIS PROTEIN FOL1"/>
    <property type="match status" value="1"/>
</dbReference>
<dbReference type="EMBL" id="NMPM01000014">
    <property type="protein sequence ID" value="PAV26812.1"/>
    <property type="molecule type" value="Genomic_DNA"/>
</dbReference>
<evidence type="ECO:0000256" key="2">
    <source>
        <dbReference type="ARBA" id="ARBA00001946"/>
    </source>
</evidence>
<dbReference type="UniPathway" id="UPA00077">
    <property type="reaction ID" value="UER00156"/>
</dbReference>
<dbReference type="InterPro" id="IPR000489">
    <property type="entry name" value="Pterin-binding_dom"/>
</dbReference>
<dbReference type="Gene3D" id="3.20.20.20">
    <property type="entry name" value="Dihydropteroate synthase-like"/>
    <property type="match status" value="1"/>
</dbReference>
<evidence type="ECO:0000256" key="9">
    <source>
        <dbReference type="ARBA" id="ARBA00022842"/>
    </source>
</evidence>
<keyword evidence="7 12" id="KW-0808">Transferase</keyword>
<keyword evidence="10 12" id="KW-0289">Folate biosynthesis</keyword>
<comment type="catalytic activity">
    <reaction evidence="1">
        <text>(7,8-dihydropterin-6-yl)methyl diphosphate + 4-aminobenzoate = 7,8-dihydropteroate + diphosphate</text>
        <dbReference type="Rhea" id="RHEA:19949"/>
        <dbReference type="ChEBI" id="CHEBI:17836"/>
        <dbReference type="ChEBI" id="CHEBI:17839"/>
        <dbReference type="ChEBI" id="CHEBI:33019"/>
        <dbReference type="ChEBI" id="CHEBI:72950"/>
        <dbReference type="EC" id="2.5.1.15"/>
    </reaction>
</comment>
<proteinExistence type="inferred from homology"/>
<evidence type="ECO:0000256" key="5">
    <source>
        <dbReference type="ARBA" id="ARBA00012458"/>
    </source>
</evidence>
<dbReference type="FunFam" id="3.20.20.20:FF:000006">
    <property type="entry name" value="Dihydropteroate synthase"/>
    <property type="match status" value="1"/>
</dbReference>
<comment type="caution">
    <text evidence="14">The sequence shown here is derived from an EMBL/GenBank/DDBJ whole genome shotgun (WGS) entry which is preliminary data.</text>
</comment>
<gene>
    <name evidence="14" type="primary">folP</name>
    <name evidence="14" type="ORF">CF392_03815</name>
</gene>
<evidence type="ECO:0000256" key="10">
    <source>
        <dbReference type="ARBA" id="ARBA00022909"/>
    </source>
</evidence>
<comment type="similarity">
    <text evidence="4 12">Belongs to the DHPS family.</text>
</comment>
<comment type="pathway">
    <text evidence="3 12">Cofactor biosynthesis; tetrahydrofolate biosynthesis; 7,8-dihydrofolate from 2-amino-4-hydroxy-6-hydroxymethyl-7,8-dihydropteridine diphosphate and 4-aminobenzoate: step 1/2.</text>
</comment>
<dbReference type="PROSITE" id="PS00792">
    <property type="entry name" value="DHPS_1"/>
    <property type="match status" value="1"/>
</dbReference>
<comment type="function">
    <text evidence="12">Catalyzes the condensation of para-aminobenzoate (pABA) with 6-hydroxymethyl-7,8-dihydropterin diphosphate (DHPt-PP) to form 7,8-dihydropteroate (H2Pte), the immediate precursor of folate derivatives.</text>
</comment>
<evidence type="ECO:0000256" key="6">
    <source>
        <dbReference type="ARBA" id="ARBA00016919"/>
    </source>
</evidence>
<dbReference type="Pfam" id="PF00809">
    <property type="entry name" value="Pterin_bind"/>
    <property type="match status" value="1"/>
</dbReference>
<keyword evidence="9 12" id="KW-0460">Magnesium</keyword>
<evidence type="ECO:0000256" key="12">
    <source>
        <dbReference type="RuleBase" id="RU361205"/>
    </source>
</evidence>
<dbReference type="Proteomes" id="UP000218332">
    <property type="component" value="Unassembled WGS sequence"/>
</dbReference>
<evidence type="ECO:0000313" key="15">
    <source>
        <dbReference type="Proteomes" id="UP000218332"/>
    </source>
</evidence>
<dbReference type="AlphaFoldDB" id="A0A2A2I5F1"/>
<comment type="cofactor">
    <cofactor evidence="2 12">
        <name>Mg(2+)</name>
        <dbReference type="ChEBI" id="CHEBI:18420"/>
    </cofactor>
</comment>
<dbReference type="GO" id="GO:0046872">
    <property type="term" value="F:metal ion binding"/>
    <property type="evidence" value="ECO:0007669"/>
    <property type="project" value="UniProtKB-KW"/>
</dbReference>
<protein>
    <recommendedName>
        <fullName evidence="6 12">Dihydropteroate synthase</fullName>
        <shortName evidence="12">DHPS</shortName>
        <ecNumber evidence="5 12">2.5.1.15</ecNumber>
    </recommendedName>
    <alternativeName>
        <fullName evidence="11 12">Dihydropteroate pyrophosphorylase</fullName>
    </alternativeName>
</protein>
<evidence type="ECO:0000259" key="13">
    <source>
        <dbReference type="PROSITE" id="PS50972"/>
    </source>
</evidence>
<evidence type="ECO:0000313" key="14">
    <source>
        <dbReference type="EMBL" id="PAV26812.1"/>
    </source>
</evidence>
<evidence type="ECO:0000256" key="3">
    <source>
        <dbReference type="ARBA" id="ARBA00004763"/>
    </source>
</evidence>
<reference evidence="14 15" key="1">
    <citation type="submission" date="2017-07" db="EMBL/GenBank/DDBJ databases">
        <title>Tamlnaduibacter salinus (Mi-7) genome sequencing.</title>
        <authorList>
            <person name="Verma A."/>
            <person name="Krishnamurthi S."/>
        </authorList>
    </citation>
    <scope>NUCLEOTIDE SEQUENCE [LARGE SCALE GENOMIC DNA]</scope>
    <source>
        <strain evidence="14 15">Mi-7</strain>
    </source>
</reference>
<dbReference type="CDD" id="cd00739">
    <property type="entry name" value="DHPS"/>
    <property type="match status" value="1"/>
</dbReference>
<organism evidence="14 15">
    <name type="scientific">Tamilnaduibacter salinus</name>
    <dbReference type="NCBI Taxonomy" id="1484056"/>
    <lineage>
        <taxon>Bacteria</taxon>
        <taxon>Pseudomonadati</taxon>
        <taxon>Pseudomonadota</taxon>
        <taxon>Gammaproteobacteria</taxon>
        <taxon>Pseudomonadales</taxon>
        <taxon>Marinobacteraceae</taxon>
        <taxon>Tamilnaduibacter</taxon>
    </lineage>
</organism>
<dbReference type="GO" id="GO:0005829">
    <property type="term" value="C:cytosol"/>
    <property type="evidence" value="ECO:0007669"/>
    <property type="project" value="TreeGrafter"/>
</dbReference>
<dbReference type="GO" id="GO:0046654">
    <property type="term" value="P:tetrahydrofolate biosynthetic process"/>
    <property type="evidence" value="ECO:0007669"/>
    <property type="project" value="UniProtKB-UniPathway"/>
</dbReference>
<dbReference type="GO" id="GO:0004156">
    <property type="term" value="F:dihydropteroate synthase activity"/>
    <property type="evidence" value="ECO:0007669"/>
    <property type="project" value="UniProtKB-EC"/>
</dbReference>
<feature type="domain" description="Pterin-binding" evidence="13">
    <location>
        <begin position="13"/>
        <end position="265"/>
    </location>
</feature>
<keyword evidence="8 12" id="KW-0479">Metal-binding</keyword>
<dbReference type="EC" id="2.5.1.15" evidence="5 12"/>
<name>A0A2A2I5F1_9GAMM</name>
<dbReference type="InterPro" id="IPR011005">
    <property type="entry name" value="Dihydropteroate_synth-like_sf"/>
</dbReference>
<evidence type="ECO:0000256" key="4">
    <source>
        <dbReference type="ARBA" id="ARBA00009503"/>
    </source>
</evidence>
<evidence type="ECO:0000256" key="11">
    <source>
        <dbReference type="ARBA" id="ARBA00030193"/>
    </source>
</evidence>
<keyword evidence="15" id="KW-1185">Reference proteome</keyword>
<dbReference type="PROSITE" id="PS50972">
    <property type="entry name" value="PTERIN_BINDING"/>
    <property type="match status" value="1"/>
</dbReference>
<sequence length="275" mass="29166">MQFGTQQCRLDAPRVMGIINITPDSFSDGGHFNTVDRALTHAREMVAEGASFVDVGGESTRPGAAPVSVQEELDRVCPVVEAIASEVETIISVDTSTPEVIRETARLGAGLINDVRALRREGALSAAADSGLPVCLMHMQGEPGTMQERPRYDSVTEEVAGFLKARVDAARAAGIAGDQLILDPGFGFGKSVTHNLQLLGRLERFHELGYPLLVGMSRKSMLGHVTGRSVDERLPASVAAATISALKGAQILRVHDVNATIDAARLVAAMEDAIT</sequence>
<dbReference type="SUPFAM" id="SSF51717">
    <property type="entry name" value="Dihydropteroate synthetase-like"/>
    <property type="match status" value="1"/>
</dbReference>
<dbReference type="InterPro" id="IPR006390">
    <property type="entry name" value="DHP_synth_dom"/>
</dbReference>
<dbReference type="NCBIfam" id="TIGR01496">
    <property type="entry name" value="DHPS"/>
    <property type="match status" value="1"/>
</dbReference>
<dbReference type="InterPro" id="IPR045031">
    <property type="entry name" value="DHP_synth-like"/>
</dbReference>
<evidence type="ECO:0000256" key="8">
    <source>
        <dbReference type="ARBA" id="ARBA00022723"/>
    </source>
</evidence>